<dbReference type="Pfam" id="PF00059">
    <property type="entry name" value="Lectin_C"/>
    <property type="match status" value="1"/>
</dbReference>
<evidence type="ECO:0000256" key="2">
    <source>
        <dbReference type="SAM" id="Phobius"/>
    </source>
</evidence>
<dbReference type="SMART" id="SM00034">
    <property type="entry name" value="CLECT"/>
    <property type="match status" value="1"/>
</dbReference>
<feature type="compositionally biased region" description="Low complexity" evidence="1">
    <location>
        <begin position="224"/>
        <end position="242"/>
    </location>
</feature>
<name>A0A8B8EHM1_CRAVI</name>
<feature type="transmembrane region" description="Helical" evidence="2">
    <location>
        <begin position="159"/>
        <end position="186"/>
    </location>
</feature>
<dbReference type="KEGG" id="cvn:111134896"/>
<gene>
    <name evidence="6" type="primary">LOC111134896</name>
</gene>
<dbReference type="PANTHER" id="PTHR22803">
    <property type="entry name" value="MANNOSE, PHOSPHOLIPASE, LECTIN RECEPTOR RELATED"/>
    <property type="match status" value="1"/>
</dbReference>
<keyword evidence="2" id="KW-1133">Transmembrane helix</keyword>
<proteinExistence type="predicted"/>
<organism evidence="5 6">
    <name type="scientific">Crassostrea virginica</name>
    <name type="common">Eastern oyster</name>
    <dbReference type="NCBI Taxonomy" id="6565"/>
    <lineage>
        <taxon>Eukaryota</taxon>
        <taxon>Metazoa</taxon>
        <taxon>Spiralia</taxon>
        <taxon>Lophotrochozoa</taxon>
        <taxon>Mollusca</taxon>
        <taxon>Bivalvia</taxon>
        <taxon>Autobranchia</taxon>
        <taxon>Pteriomorphia</taxon>
        <taxon>Ostreida</taxon>
        <taxon>Ostreoidea</taxon>
        <taxon>Ostreidae</taxon>
        <taxon>Crassostrea</taxon>
    </lineage>
</organism>
<evidence type="ECO:0000256" key="1">
    <source>
        <dbReference type="SAM" id="MobiDB-lite"/>
    </source>
</evidence>
<keyword evidence="2" id="KW-0472">Membrane</keyword>
<evidence type="ECO:0000313" key="5">
    <source>
        <dbReference type="Proteomes" id="UP000694844"/>
    </source>
</evidence>
<dbReference type="CDD" id="cd00037">
    <property type="entry name" value="CLECT"/>
    <property type="match status" value="1"/>
</dbReference>
<dbReference type="Proteomes" id="UP000694844">
    <property type="component" value="Chromosome 5"/>
</dbReference>
<feature type="region of interest" description="Disordered" evidence="1">
    <location>
        <begin position="224"/>
        <end position="243"/>
    </location>
</feature>
<feature type="signal peptide" evidence="3">
    <location>
        <begin position="1"/>
        <end position="21"/>
    </location>
</feature>
<dbReference type="InterPro" id="IPR050111">
    <property type="entry name" value="C-type_lectin/snaclec_domain"/>
</dbReference>
<feature type="chain" id="PRO_5034926662" evidence="3">
    <location>
        <begin position="22"/>
        <end position="292"/>
    </location>
</feature>
<dbReference type="SUPFAM" id="SSF56436">
    <property type="entry name" value="C-type lectin-like"/>
    <property type="match status" value="1"/>
</dbReference>
<dbReference type="InterPro" id="IPR016186">
    <property type="entry name" value="C-type_lectin-like/link_sf"/>
</dbReference>
<dbReference type="AlphaFoldDB" id="A0A8B8EHM1"/>
<keyword evidence="3" id="KW-0732">Signal</keyword>
<dbReference type="PROSITE" id="PS50041">
    <property type="entry name" value="C_TYPE_LECTIN_2"/>
    <property type="match status" value="1"/>
</dbReference>
<feature type="domain" description="C-type lectin" evidence="4">
    <location>
        <begin position="34"/>
        <end position="139"/>
    </location>
</feature>
<evidence type="ECO:0000313" key="6">
    <source>
        <dbReference type="RefSeq" id="XP_022340137.1"/>
    </source>
</evidence>
<dbReference type="OrthoDB" id="6138173at2759"/>
<feature type="region of interest" description="Disordered" evidence="1">
    <location>
        <begin position="259"/>
        <end position="292"/>
    </location>
</feature>
<dbReference type="InterPro" id="IPR016187">
    <property type="entry name" value="CTDL_fold"/>
</dbReference>
<accession>A0A8B8EHM1</accession>
<dbReference type="GeneID" id="111134896"/>
<sequence length="292" mass="32680">MVFLDGIFLVSIVLLLKEVKSTEFEYIEKNVQEHDASADCVSRGGYLAIIDSQEKFVQVYNLLTNNGRVMPSAAVYIGLKYNTATKKHVWVDGTALTWADWYTNEPYNVDTRHCVRLDLDSNLRFRTTDCTYQHHYICSTKGGEVTSVPANSKKGTSDVMIVGLSVGFGVSAAVIAICCLMCYCCCSSRDQPKRPLIQYKGPPKPRAVVGSLRVNKPPQQSVYYSKYSSSRNSNNTSRSGSSRLEDMYDDAYSVIINPSDRRTSVHSGGHSDYQYERSSASPRDPNEILHYI</sequence>
<evidence type="ECO:0000259" key="4">
    <source>
        <dbReference type="PROSITE" id="PS50041"/>
    </source>
</evidence>
<keyword evidence="2" id="KW-0812">Transmembrane</keyword>
<dbReference type="Gene3D" id="3.10.100.10">
    <property type="entry name" value="Mannose-Binding Protein A, subunit A"/>
    <property type="match status" value="1"/>
</dbReference>
<reference evidence="6" key="1">
    <citation type="submission" date="2025-08" db="UniProtKB">
        <authorList>
            <consortium name="RefSeq"/>
        </authorList>
    </citation>
    <scope>IDENTIFICATION</scope>
    <source>
        <tissue evidence="6">Whole sample</tissue>
    </source>
</reference>
<protein>
    <submittedName>
        <fullName evidence="6">Uncharacterized protein LOC111134896</fullName>
    </submittedName>
</protein>
<evidence type="ECO:0000256" key="3">
    <source>
        <dbReference type="SAM" id="SignalP"/>
    </source>
</evidence>
<dbReference type="InterPro" id="IPR001304">
    <property type="entry name" value="C-type_lectin-like"/>
</dbReference>
<dbReference type="RefSeq" id="XP_022340137.1">
    <property type="nucleotide sequence ID" value="XM_022484429.1"/>
</dbReference>
<keyword evidence="5" id="KW-1185">Reference proteome</keyword>